<accession>A0ABV1S2N9</accession>
<dbReference type="InterPro" id="IPR006724">
    <property type="entry name" value="Phage_TTP"/>
</dbReference>
<evidence type="ECO:0000313" key="1">
    <source>
        <dbReference type="EMBL" id="MER3120797.1"/>
    </source>
</evidence>
<sequence length="191" mass="20819">MSAVRVGLNNIHAAILVKDDVTGVEYEAPFKLAKAIEASISPNANEETLFADDGPSEVATQMGAIEVELGLDAISDEIQAKLLGHKINSDGVLEKKAGDQAPYVALLFQSATSDGKSKLYTLYKGKFKLPERNHSTKNDSPEFQTDTISATFLRRDFDDVWERSVYTGGETVNQAVVDAWFTEVYEPATNG</sequence>
<dbReference type="Pfam" id="PF04630">
    <property type="entry name" value="Phage_TTP_1"/>
    <property type="match status" value="1"/>
</dbReference>
<evidence type="ECO:0000313" key="2">
    <source>
        <dbReference type="Proteomes" id="UP001467674"/>
    </source>
</evidence>
<name>A0ABV1S2N9_BACAB</name>
<dbReference type="NCBIfam" id="TIGR01603">
    <property type="entry name" value="maj_tail_phi13"/>
    <property type="match status" value="1"/>
</dbReference>
<dbReference type="Proteomes" id="UP001467674">
    <property type="component" value="Unassembled WGS sequence"/>
</dbReference>
<dbReference type="RefSeq" id="WP_350385245.1">
    <property type="nucleotide sequence ID" value="NZ_JBEOME010000002.1"/>
</dbReference>
<reference evidence="1 2" key="1">
    <citation type="submission" date="2024-06" db="EMBL/GenBank/DDBJ databases">
        <title>Construction of an artificial bacterial consortium using nitrogen cycle bacteria from Cuatro Cienegas Basin and a mangrove forest.</title>
        <authorList>
            <person name="Aguilera-Najera D."/>
            <person name="Marquez-Cianci L."/>
            <person name="Martinez-Perez E."/>
            <person name="Rosas-Barrera M."/>
            <person name="Rodriguez-Cruz U.E."/>
            <person name="Tapia-Lopez R."/>
            <person name="Eguiarte L.E."/>
            <person name="Souza-Saldivar V."/>
        </authorList>
    </citation>
    <scope>NUCLEOTIDE SEQUENCE [LARGE SCALE GENOMIC DNA]</scope>
    <source>
        <strain evidence="1 2">S14-15</strain>
    </source>
</reference>
<dbReference type="InterPro" id="IPR006490">
    <property type="entry name" value="Maj_tail_phi13"/>
</dbReference>
<protein>
    <submittedName>
        <fullName evidence="1">Major tail protein</fullName>
    </submittedName>
</protein>
<organism evidence="1 2">
    <name type="scientific">Bacillus altitudinis</name>
    <dbReference type="NCBI Taxonomy" id="293387"/>
    <lineage>
        <taxon>Bacteria</taxon>
        <taxon>Bacillati</taxon>
        <taxon>Bacillota</taxon>
        <taxon>Bacilli</taxon>
        <taxon>Bacillales</taxon>
        <taxon>Bacillaceae</taxon>
        <taxon>Bacillus</taxon>
    </lineage>
</organism>
<keyword evidence="2" id="KW-1185">Reference proteome</keyword>
<dbReference type="EMBL" id="JBEOME010000002">
    <property type="protein sequence ID" value="MER3120797.1"/>
    <property type="molecule type" value="Genomic_DNA"/>
</dbReference>
<proteinExistence type="predicted"/>
<comment type="caution">
    <text evidence="1">The sequence shown here is derived from an EMBL/GenBank/DDBJ whole genome shotgun (WGS) entry which is preliminary data.</text>
</comment>
<gene>
    <name evidence="1" type="ORF">ABQG71_06295</name>
</gene>